<keyword evidence="3 7" id="KW-0808">Transferase</keyword>
<feature type="modified residue" description="N6-(pyridoxal phosphate)lysine" evidence="7 9">
    <location>
        <position position="192"/>
    </location>
</feature>
<dbReference type="NCBIfam" id="TIGR03301">
    <property type="entry name" value="PhnW-AepZ"/>
    <property type="match status" value="1"/>
</dbReference>
<dbReference type="InterPro" id="IPR015424">
    <property type="entry name" value="PyrdxlP-dep_Trfase"/>
</dbReference>
<dbReference type="Proteomes" id="UP000824017">
    <property type="component" value="Unassembled WGS sequence"/>
</dbReference>
<comment type="caution">
    <text evidence="11">The sequence shown here is derived from an EMBL/GenBank/DDBJ whole genome shotgun (WGS) entry which is preliminary data.</text>
</comment>
<evidence type="ECO:0000256" key="8">
    <source>
        <dbReference type="PIRSR" id="PIRSR000524-1"/>
    </source>
</evidence>
<proteinExistence type="inferred from homology"/>
<dbReference type="InterPro" id="IPR024169">
    <property type="entry name" value="SP_NH2Trfase/AEP_transaminase"/>
</dbReference>
<dbReference type="Gene3D" id="3.40.640.10">
    <property type="entry name" value="Type I PLP-dependent aspartate aminotransferase-like (Major domain)"/>
    <property type="match status" value="1"/>
</dbReference>
<comment type="subunit">
    <text evidence="7">Homodimer.</text>
</comment>
<gene>
    <name evidence="7" type="primary">phnW</name>
    <name evidence="11" type="ORF">H9817_06565</name>
</gene>
<evidence type="ECO:0000313" key="12">
    <source>
        <dbReference type="Proteomes" id="UP000824017"/>
    </source>
</evidence>
<comment type="catalytic activity">
    <reaction evidence="6 7">
        <text>(2-aminoethyl)phosphonate + pyruvate = phosphonoacetaldehyde + L-alanine</text>
        <dbReference type="Rhea" id="RHEA:17021"/>
        <dbReference type="ChEBI" id="CHEBI:15361"/>
        <dbReference type="ChEBI" id="CHEBI:57418"/>
        <dbReference type="ChEBI" id="CHEBI:57972"/>
        <dbReference type="ChEBI" id="CHEBI:58383"/>
        <dbReference type="EC" id="2.6.1.37"/>
    </reaction>
</comment>
<sequence length="368" mass="41436">MKSYKLLTPGPLTTTDTVKQQMLFDHCTWDDDYKQITQQIRKGLLELAHVSPEEYTAVLMQGSGTFGVESVLTSIPGPGDELLICANGAYGERMTDIAEHAGIKYQVYNEHYNKVPNAQKIAEMLDADPAITHVAMVHSETTSGILNDIEAVGKVVKEKGRVFIVDAMSSFGGVDIPVKDWGIDFIVSSANKCIQGVPGFSFIIARKDLLEASAGNARSLSLDLYDQWKTMEVDGKWRFTSPTHVVLAFAQAMKELQEEGGIAARSLRYLNNNRLLIQRMEEMGIHPYIDDTHQGPIITTFFYPEECHFTFSQMYEYIKERGYAIYPGKVTEAETFRIGNIGEIYEEDIEKVCAIIKEFLEEYNHEEN</sequence>
<dbReference type="HAMAP" id="MF_01376">
    <property type="entry name" value="PhnW_aminotrans_5"/>
    <property type="match status" value="1"/>
</dbReference>
<comment type="similarity">
    <text evidence="7">Belongs to the class-V pyridoxal-phosphate-dependent aminotransferase family. PhnW subfamily.</text>
</comment>
<dbReference type="InterPro" id="IPR015422">
    <property type="entry name" value="PyrdxlP-dep_Trfase_small"/>
</dbReference>
<dbReference type="Gene3D" id="3.90.1150.10">
    <property type="entry name" value="Aspartate Aminotransferase, domain 1"/>
    <property type="match status" value="1"/>
</dbReference>
<dbReference type="PANTHER" id="PTHR42778:SF1">
    <property type="entry name" value="2-AMINOETHYLPHOSPHONATE--PYRUVATE TRANSAMINASE"/>
    <property type="match status" value="1"/>
</dbReference>
<evidence type="ECO:0000256" key="7">
    <source>
        <dbReference type="HAMAP-Rule" id="MF_01376"/>
    </source>
</evidence>
<dbReference type="GO" id="GO:0047304">
    <property type="term" value="F:2-aminoethylphosphonate-pyruvate transaminase activity"/>
    <property type="evidence" value="ECO:0007669"/>
    <property type="project" value="UniProtKB-UniRule"/>
</dbReference>
<dbReference type="InterPro" id="IPR000192">
    <property type="entry name" value="Aminotrans_V_dom"/>
</dbReference>
<dbReference type="PIRSF" id="PIRSF000524">
    <property type="entry name" value="SPT"/>
    <property type="match status" value="1"/>
</dbReference>
<feature type="domain" description="Aminotransferase class V" evidence="10">
    <location>
        <begin position="33"/>
        <end position="325"/>
    </location>
</feature>
<dbReference type="NCBIfam" id="NF010006">
    <property type="entry name" value="PRK13479.1"/>
    <property type="match status" value="1"/>
</dbReference>
<accession>A0A9D2DB08</accession>
<evidence type="ECO:0000256" key="3">
    <source>
        <dbReference type="ARBA" id="ARBA00022679"/>
    </source>
</evidence>
<organism evidence="11 12">
    <name type="scientific">Candidatus Mediterraneibacter stercorigallinarum</name>
    <dbReference type="NCBI Taxonomy" id="2838686"/>
    <lineage>
        <taxon>Bacteria</taxon>
        <taxon>Bacillati</taxon>
        <taxon>Bacillota</taxon>
        <taxon>Clostridia</taxon>
        <taxon>Lachnospirales</taxon>
        <taxon>Lachnospiraceae</taxon>
        <taxon>Mediterraneibacter</taxon>
    </lineage>
</organism>
<reference evidence="11" key="1">
    <citation type="journal article" date="2021" name="PeerJ">
        <title>Extensive microbial diversity within the chicken gut microbiome revealed by metagenomics and culture.</title>
        <authorList>
            <person name="Gilroy R."/>
            <person name="Ravi A."/>
            <person name="Getino M."/>
            <person name="Pursley I."/>
            <person name="Horton D.L."/>
            <person name="Alikhan N.F."/>
            <person name="Baker D."/>
            <person name="Gharbi K."/>
            <person name="Hall N."/>
            <person name="Watson M."/>
            <person name="Adriaenssens E.M."/>
            <person name="Foster-Nyarko E."/>
            <person name="Jarju S."/>
            <person name="Secka A."/>
            <person name="Antonio M."/>
            <person name="Oren A."/>
            <person name="Chaudhuri R.R."/>
            <person name="La Ragione R."/>
            <person name="Hildebrand F."/>
            <person name="Pallen M.J."/>
        </authorList>
    </citation>
    <scope>NUCLEOTIDE SEQUENCE</scope>
    <source>
        <strain evidence="11">ChiGjej1B1-13045</strain>
    </source>
</reference>
<feature type="binding site" evidence="8">
    <location>
        <position position="337"/>
    </location>
    <ligand>
        <name>substrate</name>
    </ligand>
</feature>
<keyword evidence="5 7" id="KW-0670">Pyruvate</keyword>
<evidence type="ECO:0000256" key="1">
    <source>
        <dbReference type="ARBA" id="ARBA00001933"/>
    </source>
</evidence>
<dbReference type="InterPro" id="IPR012703">
    <property type="entry name" value="NH2EtPonate_pyrv_transaminase"/>
</dbReference>
<dbReference type="InterPro" id="IPR015421">
    <property type="entry name" value="PyrdxlP-dep_Trfase_major"/>
</dbReference>
<dbReference type="Pfam" id="PF00266">
    <property type="entry name" value="Aminotran_5"/>
    <property type="match status" value="1"/>
</dbReference>
<comment type="cofactor">
    <cofactor evidence="1 7 9">
        <name>pyridoxal 5'-phosphate</name>
        <dbReference type="ChEBI" id="CHEBI:597326"/>
    </cofactor>
</comment>
<evidence type="ECO:0000256" key="4">
    <source>
        <dbReference type="ARBA" id="ARBA00022898"/>
    </source>
</evidence>
<evidence type="ECO:0000256" key="5">
    <source>
        <dbReference type="ARBA" id="ARBA00023317"/>
    </source>
</evidence>
<evidence type="ECO:0000259" key="10">
    <source>
        <dbReference type="Pfam" id="PF00266"/>
    </source>
</evidence>
<name>A0A9D2DB08_9FIRM</name>
<dbReference type="PANTHER" id="PTHR42778">
    <property type="entry name" value="2-AMINOETHYLPHOSPHONATE--PYRUVATE TRANSAMINASE"/>
    <property type="match status" value="1"/>
</dbReference>
<reference evidence="11" key="2">
    <citation type="submission" date="2021-04" db="EMBL/GenBank/DDBJ databases">
        <authorList>
            <person name="Gilroy R."/>
        </authorList>
    </citation>
    <scope>NUCLEOTIDE SEQUENCE</scope>
    <source>
        <strain evidence="11">ChiGjej1B1-13045</strain>
    </source>
</reference>
<comment type="function">
    <text evidence="7">Involved in phosphonate degradation.</text>
</comment>
<keyword evidence="4 7" id="KW-0663">Pyridoxal phosphate</keyword>
<keyword evidence="2 7" id="KW-0032">Aminotransferase</keyword>
<dbReference type="EMBL" id="DXCD01000173">
    <property type="protein sequence ID" value="HIZ13572.1"/>
    <property type="molecule type" value="Genomic_DNA"/>
</dbReference>
<evidence type="ECO:0000313" key="11">
    <source>
        <dbReference type="EMBL" id="HIZ13572.1"/>
    </source>
</evidence>
<evidence type="ECO:0000256" key="2">
    <source>
        <dbReference type="ARBA" id="ARBA00022576"/>
    </source>
</evidence>
<dbReference type="EC" id="2.6.1.37" evidence="7"/>
<dbReference type="SUPFAM" id="SSF53383">
    <property type="entry name" value="PLP-dependent transferases"/>
    <property type="match status" value="1"/>
</dbReference>
<dbReference type="NCBIfam" id="TIGR02326">
    <property type="entry name" value="transamin_PhnW"/>
    <property type="match status" value="1"/>
</dbReference>
<evidence type="ECO:0000256" key="9">
    <source>
        <dbReference type="PIRSR" id="PIRSR000524-50"/>
    </source>
</evidence>
<protein>
    <recommendedName>
        <fullName evidence="7">2-aminoethylphosphonate--pyruvate transaminase</fullName>
        <ecNumber evidence="7">2.6.1.37</ecNumber>
    </recommendedName>
    <alternativeName>
        <fullName evidence="7">2-aminoethylphosphonate aminotransferase</fullName>
    </alternativeName>
    <alternativeName>
        <fullName evidence="7">AEP transaminase</fullName>
        <shortName evidence="7">AEPT</shortName>
    </alternativeName>
</protein>
<dbReference type="AlphaFoldDB" id="A0A9D2DB08"/>
<dbReference type="GO" id="GO:0019700">
    <property type="term" value="P:organic phosphonate catabolic process"/>
    <property type="evidence" value="ECO:0007669"/>
    <property type="project" value="UniProtKB-UniRule"/>
</dbReference>
<evidence type="ECO:0000256" key="6">
    <source>
        <dbReference type="ARBA" id="ARBA00049460"/>
    </source>
</evidence>